<feature type="transmembrane region" description="Helical" evidence="3">
    <location>
        <begin position="164"/>
        <end position="184"/>
    </location>
</feature>
<feature type="transmembrane region" description="Helical" evidence="3">
    <location>
        <begin position="266"/>
        <end position="287"/>
    </location>
</feature>
<feature type="transmembrane region" description="Helical" evidence="3">
    <location>
        <begin position="15"/>
        <end position="34"/>
    </location>
</feature>
<evidence type="ECO:0000313" key="5">
    <source>
        <dbReference type="EMBL" id="QGP93608.1"/>
    </source>
</evidence>
<dbReference type="AlphaFoldDB" id="A0A6I5ZVL8"/>
<feature type="transmembrane region" description="Helical" evidence="3">
    <location>
        <begin position="237"/>
        <end position="254"/>
    </location>
</feature>
<keyword evidence="1" id="KW-0813">Transport</keyword>
<dbReference type="InterPro" id="IPR036927">
    <property type="entry name" value="Cyt_c_oxase-like_su1_sf"/>
</dbReference>
<dbReference type="GO" id="GO:0020037">
    <property type="term" value="F:heme binding"/>
    <property type="evidence" value="ECO:0007669"/>
    <property type="project" value="InterPro"/>
</dbReference>
<keyword evidence="3" id="KW-1133">Transmembrane helix</keyword>
<feature type="domain" description="Cytochrome oxidase subunit I profile" evidence="4">
    <location>
        <begin position="44"/>
        <end position="493"/>
    </location>
</feature>
<dbReference type="GO" id="GO:0009060">
    <property type="term" value="P:aerobic respiration"/>
    <property type="evidence" value="ECO:0007669"/>
    <property type="project" value="InterPro"/>
</dbReference>
<accession>A0A6I5ZVL8</accession>
<feature type="transmembrane region" description="Helical" evidence="3">
    <location>
        <begin position="293"/>
        <end position="319"/>
    </location>
</feature>
<sequence>MTPVAGHPLPLPALILPKGSEALLVLLKRIYRIFFPRRRQEKEPRQDSPSQKAAYPYALATFLFLGFQGILATAGSLHLVFPDLPAPLTFASGRAMHLNLSIFWPLLGAMGGAYYFLVEATGRELYSIRLAGWGFWYLVGTGLAILGFLAFGKTDGREYLEAPFFLKIALLNGLLAFAFNLLATAIKNRVLVQPEVVVILSGALLSPLLYLPTIFFVGHPTVDDVFRFLVVHLWEEGSLELIATTIGAALLAALKVAGRQKVKRLLLWEAGLVLTSGFIATGHHYYWIGTPDFWKLIGGVASGLQVVPIVILALTAWQGMANRPRNFTPNLALYFFYASVFWNVVGAGLLGFLLAIPPFNRYAHGTYFTSAHAHMALFGFFGFLVLASSYYILTRRRELSPTHSKRIKLSLVLLNTGLALMAACLVIAGFLQTYLWRGLGMDFTQVHLLLTPYLLLRAGGGAIFAAGGFLLAWEMVSLILKPWLALLQPAGEP</sequence>
<feature type="transmembrane region" description="Helical" evidence="3">
    <location>
        <begin position="331"/>
        <end position="355"/>
    </location>
</feature>
<dbReference type="OrthoDB" id="9767153at2"/>
<dbReference type="EMBL" id="CP046244">
    <property type="protein sequence ID" value="QGP93608.1"/>
    <property type="molecule type" value="Genomic_DNA"/>
</dbReference>
<keyword evidence="1" id="KW-0679">Respiratory chain</keyword>
<feature type="transmembrane region" description="Helical" evidence="3">
    <location>
        <begin position="101"/>
        <end position="118"/>
    </location>
</feature>
<feature type="transmembrane region" description="Helical" evidence="3">
    <location>
        <begin position="375"/>
        <end position="393"/>
    </location>
</feature>
<protein>
    <submittedName>
        <fullName evidence="5">Nitric oxide reductase subunit B</fullName>
        <ecNumber evidence="5">1.7.2.5</ecNumber>
    </submittedName>
</protein>
<reference evidence="5 6" key="1">
    <citation type="submission" date="2019-11" db="EMBL/GenBank/DDBJ databases">
        <title>Genome sequence of Moorella glycerini DSM11254.</title>
        <authorList>
            <person name="Poehlein A."/>
            <person name="Boeer T."/>
            <person name="Daniel R."/>
        </authorList>
    </citation>
    <scope>NUCLEOTIDE SEQUENCE [LARGE SCALE GENOMIC DNA]</scope>
    <source>
        <strain evidence="5 6">DSM 11254</strain>
    </source>
</reference>
<feature type="transmembrane region" description="Helical" evidence="3">
    <location>
        <begin position="454"/>
        <end position="473"/>
    </location>
</feature>
<dbReference type="PROSITE" id="PS50855">
    <property type="entry name" value="COX1"/>
    <property type="match status" value="1"/>
</dbReference>
<dbReference type="GO" id="GO:0016966">
    <property type="term" value="F:nitric oxide reductase activity"/>
    <property type="evidence" value="ECO:0007669"/>
    <property type="project" value="UniProtKB-EC"/>
</dbReference>
<organism evidence="5 6">
    <name type="scientific">Neomoorella glycerini</name>
    <dbReference type="NCBI Taxonomy" id="55779"/>
    <lineage>
        <taxon>Bacteria</taxon>
        <taxon>Bacillati</taxon>
        <taxon>Bacillota</taxon>
        <taxon>Clostridia</taxon>
        <taxon>Neomoorellales</taxon>
        <taxon>Neomoorellaceae</taxon>
        <taxon>Neomoorella</taxon>
    </lineage>
</organism>
<dbReference type="PANTHER" id="PTHR10422">
    <property type="entry name" value="CYTOCHROME C OXIDASE SUBUNIT 1"/>
    <property type="match status" value="1"/>
</dbReference>
<proteinExistence type="predicted"/>
<feature type="transmembrane region" description="Helical" evidence="3">
    <location>
        <begin position="55"/>
        <end position="81"/>
    </location>
</feature>
<keyword evidence="3" id="KW-0812">Transmembrane</keyword>
<feature type="transmembrane region" description="Helical" evidence="3">
    <location>
        <begin position="413"/>
        <end position="434"/>
    </location>
</feature>
<dbReference type="InterPro" id="IPR000883">
    <property type="entry name" value="Cyt_C_Oxase_1"/>
</dbReference>
<dbReference type="Gene3D" id="1.20.210.10">
    <property type="entry name" value="Cytochrome c oxidase-like, subunit I domain"/>
    <property type="match status" value="1"/>
</dbReference>
<dbReference type="Proteomes" id="UP000425916">
    <property type="component" value="Chromosome"/>
</dbReference>
<feature type="transmembrane region" description="Helical" evidence="3">
    <location>
        <begin position="196"/>
        <end position="217"/>
    </location>
</feature>
<keyword evidence="6" id="KW-1185">Reference proteome</keyword>
<evidence type="ECO:0000256" key="1">
    <source>
        <dbReference type="ARBA" id="ARBA00022660"/>
    </source>
</evidence>
<dbReference type="InterPro" id="IPR023616">
    <property type="entry name" value="Cyt_c_oxase-like_su1_dom"/>
</dbReference>
<evidence type="ECO:0000256" key="2">
    <source>
        <dbReference type="ARBA" id="ARBA00022982"/>
    </source>
</evidence>
<evidence type="ECO:0000313" key="6">
    <source>
        <dbReference type="Proteomes" id="UP000425916"/>
    </source>
</evidence>
<dbReference type="EC" id="1.7.2.5" evidence="5"/>
<gene>
    <name evidence="5" type="primary">norB</name>
    <name evidence="5" type="ORF">MGLY_30280</name>
</gene>
<dbReference type="GO" id="GO:0004129">
    <property type="term" value="F:cytochrome-c oxidase activity"/>
    <property type="evidence" value="ECO:0007669"/>
    <property type="project" value="InterPro"/>
</dbReference>
<evidence type="ECO:0000259" key="4">
    <source>
        <dbReference type="PROSITE" id="PS50855"/>
    </source>
</evidence>
<evidence type="ECO:0000256" key="3">
    <source>
        <dbReference type="SAM" id="Phobius"/>
    </source>
</evidence>
<dbReference type="GO" id="GO:0016020">
    <property type="term" value="C:membrane"/>
    <property type="evidence" value="ECO:0007669"/>
    <property type="project" value="InterPro"/>
</dbReference>
<name>A0A6I5ZVL8_9FIRM</name>
<dbReference type="SUPFAM" id="SSF81442">
    <property type="entry name" value="Cytochrome c oxidase subunit I-like"/>
    <property type="match status" value="1"/>
</dbReference>
<keyword evidence="5" id="KW-0560">Oxidoreductase</keyword>
<dbReference type="Pfam" id="PF00115">
    <property type="entry name" value="COX1"/>
    <property type="match status" value="1"/>
</dbReference>
<keyword evidence="2" id="KW-0249">Electron transport</keyword>
<keyword evidence="3" id="KW-0472">Membrane</keyword>
<feature type="transmembrane region" description="Helical" evidence="3">
    <location>
        <begin position="130"/>
        <end position="152"/>
    </location>
</feature>